<gene>
    <name evidence="2" type="ORF">SISSUDRAFT_1129793</name>
</gene>
<feature type="compositionally biased region" description="Polar residues" evidence="1">
    <location>
        <begin position="524"/>
        <end position="534"/>
    </location>
</feature>
<dbReference type="AlphaFoldDB" id="A0A166C9K1"/>
<feature type="compositionally biased region" description="Low complexity" evidence="1">
    <location>
        <begin position="657"/>
        <end position="666"/>
    </location>
</feature>
<proteinExistence type="predicted"/>
<feature type="region of interest" description="Disordered" evidence="1">
    <location>
        <begin position="238"/>
        <end position="480"/>
    </location>
</feature>
<feature type="region of interest" description="Disordered" evidence="1">
    <location>
        <begin position="507"/>
        <end position="738"/>
    </location>
</feature>
<feature type="compositionally biased region" description="Polar residues" evidence="1">
    <location>
        <begin position="563"/>
        <end position="582"/>
    </location>
</feature>
<keyword evidence="3" id="KW-1185">Reference proteome</keyword>
<name>A0A166C9K1_9AGAM</name>
<reference evidence="2 3" key="1">
    <citation type="journal article" date="2016" name="Mol. Biol. Evol.">
        <title>Comparative Genomics of Early-Diverging Mushroom-Forming Fungi Provides Insights into the Origins of Lignocellulose Decay Capabilities.</title>
        <authorList>
            <person name="Nagy L.G."/>
            <person name="Riley R."/>
            <person name="Tritt A."/>
            <person name="Adam C."/>
            <person name="Daum C."/>
            <person name="Floudas D."/>
            <person name="Sun H."/>
            <person name="Yadav J.S."/>
            <person name="Pangilinan J."/>
            <person name="Larsson K.H."/>
            <person name="Matsuura K."/>
            <person name="Barry K."/>
            <person name="Labutti K."/>
            <person name="Kuo R."/>
            <person name="Ohm R.A."/>
            <person name="Bhattacharya S.S."/>
            <person name="Shirouzu T."/>
            <person name="Yoshinaga Y."/>
            <person name="Martin F.M."/>
            <person name="Grigoriev I.V."/>
            <person name="Hibbett D.S."/>
        </authorList>
    </citation>
    <scope>NUCLEOTIDE SEQUENCE [LARGE SCALE GENOMIC DNA]</scope>
    <source>
        <strain evidence="2 3">HHB10207 ss-3</strain>
    </source>
</reference>
<feature type="compositionally biased region" description="Low complexity" evidence="1">
    <location>
        <begin position="20"/>
        <end position="36"/>
    </location>
</feature>
<evidence type="ECO:0000256" key="1">
    <source>
        <dbReference type="SAM" id="MobiDB-lite"/>
    </source>
</evidence>
<organism evidence="2 3">
    <name type="scientific">Sistotremastrum suecicum HHB10207 ss-3</name>
    <dbReference type="NCBI Taxonomy" id="1314776"/>
    <lineage>
        <taxon>Eukaryota</taxon>
        <taxon>Fungi</taxon>
        <taxon>Dikarya</taxon>
        <taxon>Basidiomycota</taxon>
        <taxon>Agaricomycotina</taxon>
        <taxon>Agaricomycetes</taxon>
        <taxon>Sistotremastrales</taxon>
        <taxon>Sistotremastraceae</taxon>
        <taxon>Sistotremastrum</taxon>
    </lineage>
</organism>
<feature type="region of interest" description="Disordered" evidence="1">
    <location>
        <begin position="12"/>
        <end position="41"/>
    </location>
</feature>
<dbReference type="STRING" id="1314776.A0A166C9K1"/>
<feature type="compositionally biased region" description="Polar residues" evidence="1">
    <location>
        <begin position="305"/>
        <end position="314"/>
    </location>
</feature>
<protein>
    <submittedName>
        <fullName evidence="2">Uncharacterized protein</fullName>
    </submittedName>
</protein>
<feature type="compositionally biased region" description="Pro residues" evidence="1">
    <location>
        <begin position="667"/>
        <end position="683"/>
    </location>
</feature>
<evidence type="ECO:0000313" key="3">
    <source>
        <dbReference type="Proteomes" id="UP000076798"/>
    </source>
</evidence>
<sequence>MSLYTGVFPALQGSSPTQQSLTPHSSYTSSTSTEPTAGPSKLPYITGLQNLHFSLKALPHELEPPTRTPSPSGIDRANELQNKLESALKTGVYIGAFVNLVSTSLSGGDWRPKALKKSYSDTGSLIPPLVETEEEWIAWEESVKAAKEERRRYQKTPSLQDEVVSEAAPQVLPEPSILAESSQVDVAGRVETWRDQIVTSAEKESVREEEHAKTVTVAEATKEKRRDVEVRTLSFKVVKNSQEKEKPRPGKNIPSRRPTPSSAPQIAPQQRRTLSKSPAPRPTRALVEPSKPIIIDLSEQEDPLPTSNKSAQNVSEKEFPIEEPPSFSDCVTSTQREPVRVDIEPPAANKAPEIEPPVAEAIEPPPQPDPPSDLSESLQPKEPESAPPPDAETLPETVEEPQQVEEISTAGDEPELPDPPSFDNVITSTQVPPRPQTPEPDTRTVGSSRDYLSESPSFRNVPTSTQNNPDIPALLDNQNELNELPDHISFDDVIESTQQHHFASPFDHHSMHSMLGSPSFRSAVASTPQKSRSPPSDYLGLWEGPPRRSPTPPAEAVDAISQELLSMSSSRGNTPGNKSEIATTPRRKRSTSPDTRHTSPASSPNKRSKHNSPIPLDLMPNSAKPITKAQTLPTLGATERELPTLSQLLNGRHKRASTPPRRTSAQPRPPSPQPKKATPPPRQLPIFEITPIGPASPFSSPPSMHDDPDSPPTLGKPRFTRAADPPPYPRPLGTKTSSFYGMEYNSQFQIEDNVQAVTRFLEEDVSVWARDDD</sequence>
<evidence type="ECO:0000313" key="2">
    <source>
        <dbReference type="EMBL" id="KZT37224.1"/>
    </source>
</evidence>
<accession>A0A166C9K1</accession>
<dbReference type="EMBL" id="KV428088">
    <property type="protein sequence ID" value="KZT37224.1"/>
    <property type="molecule type" value="Genomic_DNA"/>
</dbReference>
<feature type="compositionally biased region" description="Polar residues" evidence="1">
    <location>
        <begin position="454"/>
        <end position="469"/>
    </location>
</feature>
<dbReference type="Proteomes" id="UP000076798">
    <property type="component" value="Unassembled WGS sequence"/>
</dbReference>
<feature type="compositionally biased region" description="Polar residues" evidence="1">
    <location>
        <begin position="258"/>
        <end position="276"/>
    </location>
</feature>